<dbReference type="Proteomes" id="UP000824782">
    <property type="component" value="Unassembled WGS sequence"/>
</dbReference>
<gene>
    <name evidence="4" type="ORF">GDO81_004506</name>
</gene>
<reference evidence="4" key="1">
    <citation type="thesis" date="2020" institute="ProQuest LLC" country="789 East Eisenhower Parkway, Ann Arbor, MI, USA">
        <title>Comparative Genomics and Chromosome Evolution.</title>
        <authorList>
            <person name="Mudd A.B."/>
        </authorList>
    </citation>
    <scope>NUCLEOTIDE SEQUENCE</scope>
    <source>
        <strain evidence="4">237g6f4</strain>
        <tissue evidence="4">Blood</tissue>
    </source>
</reference>
<dbReference type="GO" id="GO:0015074">
    <property type="term" value="P:DNA integration"/>
    <property type="evidence" value="ECO:0007669"/>
    <property type="project" value="InterPro"/>
</dbReference>
<evidence type="ECO:0000256" key="2">
    <source>
        <dbReference type="ARBA" id="ARBA00023172"/>
    </source>
</evidence>
<evidence type="ECO:0000256" key="1">
    <source>
        <dbReference type="ARBA" id="ARBA00023125"/>
    </source>
</evidence>
<protein>
    <recommendedName>
        <fullName evidence="6">Tyr recombinase domain-containing protein</fullName>
    </recommendedName>
</protein>
<evidence type="ECO:0000313" key="5">
    <source>
        <dbReference type="Proteomes" id="UP000824782"/>
    </source>
</evidence>
<dbReference type="Gene3D" id="1.10.443.10">
    <property type="entry name" value="Intergrase catalytic core"/>
    <property type="match status" value="1"/>
</dbReference>
<evidence type="ECO:0000313" key="4">
    <source>
        <dbReference type="EMBL" id="KAG8552384.1"/>
    </source>
</evidence>
<feature type="region of interest" description="Disordered" evidence="3">
    <location>
        <begin position="116"/>
        <end position="156"/>
    </location>
</feature>
<dbReference type="GO" id="GO:0003677">
    <property type="term" value="F:DNA binding"/>
    <property type="evidence" value="ECO:0007669"/>
    <property type="project" value="UniProtKB-KW"/>
</dbReference>
<feature type="region of interest" description="Disordered" evidence="3">
    <location>
        <begin position="190"/>
        <end position="215"/>
    </location>
</feature>
<dbReference type="PANTHER" id="PTHR33066">
    <property type="entry name" value="INTEGRASE_SAM-LIKE_N DOMAIN-CONTAINING PROTEIN"/>
    <property type="match status" value="1"/>
</dbReference>
<dbReference type="InterPro" id="IPR013762">
    <property type="entry name" value="Integrase-like_cat_sf"/>
</dbReference>
<name>A0AAV6ZSU2_ENGPU</name>
<dbReference type="SUPFAM" id="SSF56349">
    <property type="entry name" value="DNA breaking-rejoining enzymes"/>
    <property type="match status" value="1"/>
</dbReference>
<comment type="caution">
    <text evidence="4">The sequence shown here is derived from an EMBL/GenBank/DDBJ whole genome shotgun (WGS) entry which is preliminary data.</text>
</comment>
<dbReference type="PANTHER" id="PTHR33066:SF2">
    <property type="entry name" value="FILAGGRIN-2-LIKE"/>
    <property type="match status" value="1"/>
</dbReference>
<feature type="region of interest" description="Disordered" evidence="3">
    <location>
        <begin position="242"/>
        <end position="265"/>
    </location>
</feature>
<keyword evidence="1" id="KW-0238">DNA-binding</keyword>
<organism evidence="4 5">
    <name type="scientific">Engystomops pustulosus</name>
    <name type="common">Tungara frog</name>
    <name type="synonym">Physalaemus pustulosus</name>
    <dbReference type="NCBI Taxonomy" id="76066"/>
    <lineage>
        <taxon>Eukaryota</taxon>
        <taxon>Metazoa</taxon>
        <taxon>Chordata</taxon>
        <taxon>Craniata</taxon>
        <taxon>Vertebrata</taxon>
        <taxon>Euteleostomi</taxon>
        <taxon>Amphibia</taxon>
        <taxon>Batrachia</taxon>
        <taxon>Anura</taxon>
        <taxon>Neobatrachia</taxon>
        <taxon>Hyloidea</taxon>
        <taxon>Leptodactylidae</taxon>
        <taxon>Leiuperinae</taxon>
        <taxon>Engystomops</taxon>
    </lineage>
</organism>
<dbReference type="AlphaFoldDB" id="A0AAV6ZSU2"/>
<keyword evidence="2" id="KW-0233">DNA recombination</keyword>
<evidence type="ECO:0000256" key="3">
    <source>
        <dbReference type="SAM" id="MobiDB-lite"/>
    </source>
</evidence>
<feature type="compositionally biased region" description="Polar residues" evidence="3">
    <location>
        <begin position="242"/>
        <end position="254"/>
    </location>
</feature>
<dbReference type="GO" id="GO:0006310">
    <property type="term" value="P:DNA recombination"/>
    <property type="evidence" value="ECO:0007669"/>
    <property type="project" value="UniProtKB-KW"/>
</dbReference>
<dbReference type="Gene3D" id="1.10.150.130">
    <property type="match status" value="1"/>
</dbReference>
<dbReference type="InterPro" id="IPR010998">
    <property type="entry name" value="Integrase_recombinase_N"/>
</dbReference>
<feature type="compositionally biased region" description="Polar residues" evidence="3">
    <location>
        <begin position="194"/>
        <end position="206"/>
    </location>
</feature>
<dbReference type="InterPro" id="IPR011010">
    <property type="entry name" value="DNA_brk_join_enz"/>
</dbReference>
<keyword evidence="5" id="KW-1185">Reference proteome</keyword>
<dbReference type="EMBL" id="WNYA01000011">
    <property type="protein sequence ID" value="KAG8552384.1"/>
    <property type="molecule type" value="Genomic_DNA"/>
</dbReference>
<sequence length="586" mass="65022">MLAPPPNHHHSDGCKQLRLGSNLSFPLRAGVLDSSPSRKQLKLQGVKSSLGSAKIEHGLSEESSYPHSLGQRLDSVLFKETRGYKIPSIIESGSYHLPVGRRKYLFHLSHSFEGIPKQRSGLSQQEGDPTERMVSQPGDLPTPNQHLGHAPNRPIRHEGEFKMPTILFSGGRRVQRPLGRVQPSLERKSHVCLSPNSPNRESTQKNFARPVKGDPDLPKLAKKKLVPTVEVPICPATFYSTGSEGPSISRTDFPSRSRKTPSGGLDPEFEFLRSQGLSRAVITTLKASRKKVTFAIYHKIWKKFVTFCGANPPSQSNPNILQVLDFLQKGLEIGLSTSTLKVQISALSAFFDHPLADHRWVKRFIAAANRIRPQILKRVPSWDLSLVLDALSRPPFEPLKDASIKNLTLKTSLLVAVTSARRLGELQAISIREPYMCILPDRITLTLDPSFVPKVASRFHKIQEIILPSFYGNPSSSKELEWHSLDFQGKNKGVKASKTTIARWLKTAIASCYTEQGKEVPPNLKAHSTRAISASWAEKRGASLEQICRAATWASSSTFAKHYRLDLPNSQDLAFGQKVLQAVVPP</sequence>
<accession>A0AAV6ZSU2</accession>
<evidence type="ECO:0008006" key="6">
    <source>
        <dbReference type="Google" id="ProtNLM"/>
    </source>
</evidence>
<proteinExistence type="predicted"/>